<gene>
    <name evidence="1" type="ORF">DLJ53_28185</name>
</gene>
<evidence type="ECO:0000313" key="1">
    <source>
        <dbReference type="EMBL" id="RAH97726.1"/>
    </source>
</evidence>
<name>A0A8B2NMB7_9HYPH</name>
<organism evidence="1 2">
    <name type="scientific">Acuticoccus sediminis</name>
    <dbReference type="NCBI Taxonomy" id="2184697"/>
    <lineage>
        <taxon>Bacteria</taxon>
        <taxon>Pseudomonadati</taxon>
        <taxon>Pseudomonadota</taxon>
        <taxon>Alphaproteobacteria</taxon>
        <taxon>Hyphomicrobiales</taxon>
        <taxon>Amorphaceae</taxon>
        <taxon>Acuticoccus</taxon>
    </lineage>
</organism>
<dbReference type="EMBL" id="QHHQ01000008">
    <property type="protein sequence ID" value="RAH97726.1"/>
    <property type="molecule type" value="Genomic_DNA"/>
</dbReference>
<evidence type="ECO:0000313" key="2">
    <source>
        <dbReference type="Proteomes" id="UP000249590"/>
    </source>
</evidence>
<sequence>MTRDYIDRLAAATLVAEADEAGPGNALPVSSIVSGALAADGTGPSVIPIGALPLYRALRASQAVVASPMARAAATGVDQERTVGGVTLRTVHEEDVTWLVIELGDTEVPVTLELVGPEGNVVRLPLDPPIDGVQQVGFSRSTFAGREAIALLENPSTAIFLL</sequence>
<protein>
    <submittedName>
        <fullName evidence="1">Uncharacterized protein</fullName>
    </submittedName>
</protein>
<accession>A0A8B2NMB7</accession>
<dbReference type="Proteomes" id="UP000249590">
    <property type="component" value="Unassembled WGS sequence"/>
</dbReference>
<dbReference type="AlphaFoldDB" id="A0A8B2NMB7"/>
<reference evidence="1 2" key="1">
    <citation type="submission" date="2018-05" db="EMBL/GenBank/DDBJ databases">
        <title>Acuticoccus sediminis sp. nov., isolated from deep-sea sediment of Indian Ocean.</title>
        <authorList>
            <person name="Liu X."/>
            <person name="Lai Q."/>
            <person name="Du Y."/>
            <person name="Sun F."/>
            <person name="Zhang X."/>
            <person name="Wang S."/>
            <person name="Shao Z."/>
        </authorList>
    </citation>
    <scope>NUCLEOTIDE SEQUENCE [LARGE SCALE GENOMIC DNA]</scope>
    <source>
        <strain evidence="1 2">PTG4-2</strain>
    </source>
</reference>
<comment type="caution">
    <text evidence="1">The sequence shown here is derived from an EMBL/GenBank/DDBJ whole genome shotgun (WGS) entry which is preliminary data.</text>
</comment>
<dbReference type="RefSeq" id="WP_111351573.1">
    <property type="nucleotide sequence ID" value="NZ_QHHQ01000008.1"/>
</dbReference>
<proteinExistence type="predicted"/>
<keyword evidence="2" id="KW-1185">Reference proteome</keyword>